<feature type="transmembrane region" description="Helical" evidence="6">
    <location>
        <begin position="191"/>
        <end position="214"/>
    </location>
</feature>
<dbReference type="InterPro" id="IPR036259">
    <property type="entry name" value="MFS_trans_sf"/>
</dbReference>
<comment type="subcellular location">
    <subcellularLocation>
        <location evidence="1">Membrane</location>
        <topology evidence="1">Multi-pass membrane protein</topology>
    </subcellularLocation>
</comment>
<evidence type="ECO:0000313" key="9">
    <source>
        <dbReference type="RefSeq" id="XP_014668941.1"/>
    </source>
</evidence>
<dbReference type="Pfam" id="PF00083">
    <property type="entry name" value="Sugar_tr"/>
    <property type="match status" value="2"/>
</dbReference>
<dbReference type="PRINTS" id="PR00171">
    <property type="entry name" value="SUGRTRNSPORT"/>
</dbReference>
<dbReference type="Gene3D" id="1.20.1250.20">
    <property type="entry name" value="MFS general substrate transporter like domains"/>
    <property type="match status" value="2"/>
</dbReference>
<evidence type="ECO:0000256" key="5">
    <source>
        <dbReference type="ARBA" id="ARBA00023136"/>
    </source>
</evidence>
<dbReference type="InterPro" id="IPR045263">
    <property type="entry name" value="GLUT"/>
</dbReference>
<dbReference type="PANTHER" id="PTHR23503:SF8">
    <property type="entry name" value="FACILITATED GLUCOSE TRANSPORTER PROTEIN 1"/>
    <property type="match status" value="1"/>
</dbReference>
<accession>A0ABM1E9S0</accession>
<keyword evidence="2" id="KW-0813">Transport</keyword>
<reference evidence="9" key="1">
    <citation type="submission" date="2025-08" db="UniProtKB">
        <authorList>
            <consortium name="RefSeq"/>
        </authorList>
    </citation>
    <scope>IDENTIFICATION</scope>
</reference>
<dbReference type="RefSeq" id="XP_014668941.1">
    <property type="nucleotide sequence ID" value="XM_014813455.1"/>
</dbReference>
<evidence type="ECO:0000256" key="6">
    <source>
        <dbReference type="SAM" id="Phobius"/>
    </source>
</evidence>
<feature type="transmembrane region" description="Helical" evidence="6">
    <location>
        <begin position="69"/>
        <end position="91"/>
    </location>
</feature>
<evidence type="ECO:0000256" key="4">
    <source>
        <dbReference type="ARBA" id="ARBA00022989"/>
    </source>
</evidence>
<sequence>MELLDARLLKAGLSWTLIFAVSSMVLGPSFQCGYNLGVINAPQKVFEDFYNKTYYDRTGEPMTDGMLNLLWSFSVAGTAAGGVFGGMSTAFMTDKLGRKPTILLNNILALVSAALFIFSKMLSSFEMIIVGRILIGIHAGLSSGAVPLYIVEISPKHLRGAMGTMHQAAVVISILISQILGLPQLLGNEELWPYLLGVCALPAIYNLLTMGIFLPETPRYLLFAKNDVKKAESALMYLRGKYYSSTELYEIHALAREQKDVPTTNWTYLFREPHLRKPMFISIAIHLAQQLSGVNAVVYYSTSIFITAGLAETSAVYATIGLGTVNMLSTFVSVYLVERLGRSVSAQMGSYVFLIFAGCIALLITYIFFTLPETKGKTIEEISAVFMKAEPQMSGVGEYDNEGFTHYDSRTAKLGTKRRLSMQKSVSQVI</sequence>
<name>A0ABM1E9S0_PRICU</name>
<evidence type="ECO:0000259" key="7">
    <source>
        <dbReference type="PROSITE" id="PS50850"/>
    </source>
</evidence>
<gene>
    <name evidence="9" type="primary">LOC106810173</name>
</gene>
<feature type="transmembrane region" description="Helical" evidence="6">
    <location>
        <begin position="12"/>
        <end position="30"/>
    </location>
</feature>
<dbReference type="GeneID" id="106810173"/>
<dbReference type="Proteomes" id="UP000695022">
    <property type="component" value="Unplaced"/>
</dbReference>
<dbReference type="InterPro" id="IPR020846">
    <property type="entry name" value="MFS_dom"/>
</dbReference>
<dbReference type="PANTHER" id="PTHR23503">
    <property type="entry name" value="SOLUTE CARRIER FAMILY 2"/>
    <property type="match status" value="1"/>
</dbReference>
<evidence type="ECO:0000313" key="8">
    <source>
        <dbReference type="Proteomes" id="UP000695022"/>
    </source>
</evidence>
<organism evidence="8 9">
    <name type="scientific">Priapulus caudatus</name>
    <name type="common">Priapulid worm</name>
    <dbReference type="NCBI Taxonomy" id="37621"/>
    <lineage>
        <taxon>Eukaryota</taxon>
        <taxon>Metazoa</taxon>
        <taxon>Ecdysozoa</taxon>
        <taxon>Scalidophora</taxon>
        <taxon>Priapulida</taxon>
        <taxon>Priapulimorpha</taxon>
        <taxon>Priapulimorphida</taxon>
        <taxon>Priapulidae</taxon>
        <taxon>Priapulus</taxon>
    </lineage>
</organism>
<feature type="transmembrane region" description="Helical" evidence="6">
    <location>
        <begin position="349"/>
        <end position="369"/>
    </location>
</feature>
<evidence type="ECO:0000256" key="3">
    <source>
        <dbReference type="ARBA" id="ARBA00022692"/>
    </source>
</evidence>
<keyword evidence="8" id="KW-1185">Reference proteome</keyword>
<evidence type="ECO:0000256" key="1">
    <source>
        <dbReference type="ARBA" id="ARBA00004141"/>
    </source>
</evidence>
<keyword evidence="3 6" id="KW-0812">Transmembrane</keyword>
<protein>
    <submittedName>
        <fullName evidence="9">Solute carrier family 2, facilitated glucose transporter member 3-like</fullName>
    </submittedName>
</protein>
<dbReference type="InterPro" id="IPR003663">
    <property type="entry name" value="Sugar/inositol_transpt"/>
</dbReference>
<keyword evidence="4 6" id="KW-1133">Transmembrane helix</keyword>
<feature type="domain" description="Major facilitator superfamily (MFS) profile" evidence="7">
    <location>
        <begin position="21"/>
        <end position="430"/>
    </location>
</feature>
<feature type="transmembrane region" description="Helical" evidence="6">
    <location>
        <begin position="163"/>
        <end position="185"/>
    </location>
</feature>
<feature type="transmembrane region" description="Helical" evidence="6">
    <location>
        <begin position="314"/>
        <end position="337"/>
    </location>
</feature>
<dbReference type="PROSITE" id="PS00217">
    <property type="entry name" value="SUGAR_TRANSPORT_2"/>
    <property type="match status" value="1"/>
</dbReference>
<feature type="transmembrane region" description="Helical" evidence="6">
    <location>
        <begin position="103"/>
        <end position="122"/>
    </location>
</feature>
<feature type="transmembrane region" description="Helical" evidence="6">
    <location>
        <begin position="128"/>
        <end position="151"/>
    </location>
</feature>
<dbReference type="SUPFAM" id="SSF103473">
    <property type="entry name" value="MFS general substrate transporter"/>
    <property type="match status" value="1"/>
</dbReference>
<dbReference type="PROSITE" id="PS50850">
    <property type="entry name" value="MFS"/>
    <property type="match status" value="1"/>
</dbReference>
<evidence type="ECO:0000256" key="2">
    <source>
        <dbReference type="ARBA" id="ARBA00022448"/>
    </source>
</evidence>
<proteinExistence type="predicted"/>
<dbReference type="InterPro" id="IPR005828">
    <property type="entry name" value="MFS_sugar_transport-like"/>
</dbReference>
<keyword evidence="5 6" id="KW-0472">Membrane</keyword>
<dbReference type="InterPro" id="IPR005829">
    <property type="entry name" value="Sugar_transporter_CS"/>
</dbReference>